<proteinExistence type="predicted"/>
<keyword evidence="2" id="KW-0274">FAD</keyword>
<dbReference type="InterPro" id="IPR036188">
    <property type="entry name" value="FAD/NAD-bd_sf"/>
</dbReference>
<reference evidence="7 8" key="1">
    <citation type="submission" date="2020-10" db="EMBL/GenBank/DDBJ databases">
        <title>Sequencing the genomes of 1000 actinobacteria strains.</title>
        <authorList>
            <person name="Klenk H.-P."/>
        </authorList>
    </citation>
    <scope>NUCLEOTIDE SEQUENCE [LARGE SCALE GENOMIC DNA]</scope>
    <source>
        <strain evidence="7 8">DSM 7307</strain>
    </source>
</reference>
<dbReference type="Gene3D" id="3.50.50.60">
    <property type="entry name" value="FAD/NAD(P)-binding domain"/>
    <property type="match status" value="1"/>
</dbReference>
<dbReference type="Proteomes" id="UP000620262">
    <property type="component" value="Unassembled WGS sequence"/>
</dbReference>
<name>A0ABR9IJL8_RHIVS</name>
<evidence type="ECO:0000259" key="6">
    <source>
        <dbReference type="Pfam" id="PF01494"/>
    </source>
</evidence>
<keyword evidence="4" id="KW-0503">Monooxygenase</keyword>
<evidence type="ECO:0000256" key="2">
    <source>
        <dbReference type="ARBA" id="ARBA00022827"/>
    </source>
</evidence>
<dbReference type="SUPFAM" id="SSF51905">
    <property type="entry name" value="FAD/NAD(P)-binding domain"/>
    <property type="match status" value="1"/>
</dbReference>
<keyword evidence="3" id="KW-0560">Oxidoreductase</keyword>
<dbReference type="InterPro" id="IPR006076">
    <property type="entry name" value="FAD-dep_OxRdtase"/>
</dbReference>
<comment type="caution">
    <text evidence="7">The sequence shown here is derived from an EMBL/GenBank/DDBJ whole genome shotgun (WGS) entry which is preliminary data.</text>
</comment>
<dbReference type="InterPro" id="IPR002938">
    <property type="entry name" value="FAD-bd"/>
</dbReference>
<dbReference type="RefSeq" id="WP_192727560.1">
    <property type="nucleotide sequence ID" value="NZ_BAAAVL010000003.1"/>
</dbReference>
<sequence>MKVLIIGAGTGGLALAHLLKGAGISVAVYERDRAPNADTGGYRVGISPAGSRALKACVPGELYDLYVATCARSPRYFNMLTEQFGEVLSFDIADASPNALDGERNVIRKTLRRVLLRGLEAEVFFGKTFQAYTNNADGSITARFQDGSLATGDVLVGADGTSSTLRKQRLPEAHLEDTGIVSLGGKIPMTAETKALLSDKMFKGMSLIMAPMGFGAIIHSLEFADSRNDPDFSARWPDFVEALDEDSIGWGLWGARQNFPQDPAGLSGEQLRELGLEIARDWHPHLQAIIRMTEPTTIHDVKMRTSVPLTPWTSSNVTLLGDAVHTMTPGRGAGANTALRDAALLGRMLVEANQGRKPLLEAIQAYEIEMLRYSKEAVQESRKQMDAGDLAHRPIVGRFQLGLTRGVMRTINAIPALKRRAFRQMMRVRGEN</sequence>
<evidence type="ECO:0000313" key="7">
    <source>
        <dbReference type="EMBL" id="MBE1503371.1"/>
    </source>
</evidence>
<evidence type="ECO:0000256" key="4">
    <source>
        <dbReference type="ARBA" id="ARBA00023033"/>
    </source>
</evidence>
<evidence type="ECO:0000256" key="3">
    <source>
        <dbReference type="ARBA" id="ARBA00023002"/>
    </source>
</evidence>
<dbReference type="PRINTS" id="PR00420">
    <property type="entry name" value="RNGMNOXGNASE"/>
</dbReference>
<feature type="domain" description="FAD-binding" evidence="6">
    <location>
        <begin position="278"/>
        <end position="380"/>
    </location>
</feature>
<organism evidence="7 8">
    <name type="scientific">Rhizobium viscosum</name>
    <name type="common">Arthrobacter viscosus</name>
    <dbReference type="NCBI Taxonomy" id="1673"/>
    <lineage>
        <taxon>Bacteria</taxon>
        <taxon>Pseudomonadati</taxon>
        <taxon>Pseudomonadota</taxon>
        <taxon>Alphaproteobacteria</taxon>
        <taxon>Hyphomicrobiales</taxon>
        <taxon>Rhizobiaceae</taxon>
        <taxon>Rhizobium/Agrobacterium group</taxon>
        <taxon>Rhizobium</taxon>
    </lineage>
</organism>
<evidence type="ECO:0000259" key="5">
    <source>
        <dbReference type="Pfam" id="PF01266"/>
    </source>
</evidence>
<dbReference type="EMBL" id="JADBEC010000001">
    <property type="protein sequence ID" value="MBE1503371.1"/>
    <property type="molecule type" value="Genomic_DNA"/>
</dbReference>
<accession>A0ABR9IJL8</accession>
<dbReference type="PANTHER" id="PTHR47178">
    <property type="entry name" value="MONOOXYGENASE, FAD-BINDING"/>
    <property type="match status" value="1"/>
</dbReference>
<protein>
    <submittedName>
        <fullName evidence="7">2-polyprenyl-6-methoxyphenol hydroxylase-like FAD-dependent oxidoreductase</fullName>
    </submittedName>
</protein>
<evidence type="ECO:0000256" key="1">
    <source>
        <dbReference type="ARBA" id="ARBA00022630"/>
    </source>
</evidence>
<gene>
    <name evidence="7" type="ORF">H4W29_000552</name>
</gene>
<evidence type="ECO:0000313" key="8">
    <source>
        <dbReference type="Proteomes" id="UP000620262"/>
    </source>
</evidence>
<feature type="domain" description="FAD dependent oxidoreductase" evidence="5">
    <location>
        <begin position="2"/>
        <end position="91"/>
    </location>
</feature>
<dbReference type="Pfam" id="PF01266">
    <property type="entry name" value="DAO"/>
    <property type="match status" value="1"/>
</dbReference>
<keyword evidence="8" id="KW-1185">Reference proteome</keyword>
<dbReference type="Pfam" id="PF01494">
    <property type="entry name" value="FAD_binding_3"/>
    <property type="match status" value="1"/>
</dbReference>
<keyword evidence="1" id="KW-0285">Flavoprotein</keyword>
<dbReference type="PANTHER" id="PTHR47178:SF6">
    <property type="entry name" value="FAD-BINDING DOMAIN-CONTAINING PROTEIN"/>
    <property type="match status" value="1"/>
</dbReference>